<accession>A0A2W7RNF3</accession>
<dbReference type="InterPro" id="IPR008927">
    <property type="entry name" value="6-PGluconate_DH-like_C_sf"/>
</dbReference>
<dbReference type="PANTHER" id="PTHR48075:SF5">
    <property type="entry name" value="3-HYDROXYBUTYRYL-COA DEHYDROGENASE"/>
    <property type="match status" value="1"/>
</dbReference>
<dbReference type="InterPro" id="IPR013328">
    <property type="entry name" value="6PGD_dom2"/>
</dbReference>
<evidence type="ECO:0000259" key="1">
    <source>
        <dbReference type="Pfam" id="PF00725"/>
    </source>
</evidence>
<dbReference type="Proteomes" id="UP000249720">
    <property type="component" value="Unassembled WGS sequence"/>
</dbReference>
<dbReference type="EMBL" id="QKZV01000005">
    <property type="protein sequence ID" value="PZX62313.1"/>
    <property type="molecule type" value="Genomic_DNA"/>
</dbReference>
<dbReference type="Gene3D" id="1.10.1040.10">
    <property type="entry name" value="N-(1-d-carboxylethyl)-l-norvaline Dehydrogenase, domain 2"/>
    <property type="match status" value="1"/>
</dbReference>
<dbReference type="PANTHER" id="PTHR48075">
    <property type="entry name" value="3-HYDROXYACYL-COA DEHYDROGENASE FAMILY PROTEIN"/>
    <property type="match status" value="1"/>
</dbReference>
<proteinExistence type="predicted"/>
<dbReference type="RefSeq" id="WP_111295438.1">
    <property type="nucleotide sequence ID" value="NZ_QKZV01000005.1"/>
</dbReference>
<feature type="domain" description="3-hydroxyacyl-CoA dehydrogenase C-terminal" evidence="1">
    <location>
        <begin position="123"/>
        <end position="195"/>
    </location>
</feature>
<evidence type="ECO:0000313" key="2">
    <source>
        <dbReference type="EMBL" id="PZX62313.1"/>
    </source>
</evidence>
<dbReference type="InterPro" id="IPR006108">
    <property type="entry name" value="3HC_DH_C"/>
</dbReference>
<comment type="caution">
    <text evidence="2">The sequence shown here is derived from an EMBL/GenBank/DDBJ whole genome shotgun (WGS) entry which is preliminary data.</text>
</comment>
<organism evidence="2 3">
    <name type="scientific">Hydrotalea sandarakina</name>
    <dbReference type="NCBI Taxonomy" id="1004304"/>
    <lineage>
        <taxon>Bacteria</taxon>
        <taxon>Pseudomonadati</taxon>
        <taxon>Bacteroidota</taxon>
        <taxon>Chitinophagia</taxon>
        <taxon>Chitinophagales</taxon>
        <taxon>Chitinophagaceae</taxon>
        <taxon>Hydrotalea</taxon>
    </lineage>
</organism>
<name>A0A2W7RNF3_9BACT</name>
<gene>
    <name evidence="2" type="ORF">LX80_01795</name>
</gene>
<evidence type="ECO:0000313" key="3">
    <source>
        <dbReference type="Proteomes" id="UP000249720"/>
    </source>
</evidence>
<protein>
    <submittedName>
        <fullName evidence="2">3-hydroxybutyryl-CoA dehydrogenase</fullName>
    </submittedName>
</protein>
<dbReference type="AlphaFoldDB" id="A0A2W7RNF3"/>
<keyword evidence="3" id="KW-1185">Reference proteome</keyword>
<dbReference type="SUPFAM" id="SSF48179">
    <property type="entry name" value="6-phosphogluconate dehydrogenase C-terminal domain-like"/>
    <property type="match status" value="1"/>
</dbReference>
<dbReference type="GO" id="GO:0006631">
    <property type="term" value="P:fatty acid metabolic process"/>
    <property type="evidence" value="ECO:0007669"/>
    <property type="project" value="InterPro"/>
</dbReference>
<dbReference type="OrthoDB" id="2986269at2"/>
<dbReference type="Pfam" id="PF00725">
    <property type="entry name" value="3HCDH"/>
    <property type="match status" value="1"/>
</dbReference>
<sequence>MTILVNANEQQMQFFLQKTISGTIQIVQYNGVDIITADAYFDCLYEENGAAFTTVTNAPVFVNAVIATTQNMPKNFIRFNGWPYFLERHVWELTNIHSDIQKTAEALLQQMAIKPIWCADIPGFMAARSIAAIINEAYFALGESVSTVEDINTAMRLGTNYPLGPFEWVNIIGQKRIVQLLHAMQQQNQQYQIAPLLLTSSANK</sequence>
<dbReference type="GO" id="GO:0016616">
    <property type="term" value="F:oxidoreductase activity, acting on the CH-OH group of donors, NAD or NADP as acceptor"/>
    <property type="evidence" value="ECO:0007669"/>
    <property type="project" value="InterPro"/>
</dbReference>
<reference evidence="2 3" key="1">
    <citation type="submission" date="2018-06" db="EMBL/GenBank/DDBJ databases">
        <title>Genomic Encyclopedia of Archaeal and Bacterial Type Strains, Phase II (KMG-II): from individual species to whole genera.</title>
        <authorList>
            <person name="Goeker M."/>
        </authorList>
    </citation>
    <scope>NUCLEOTIDE SEQUENCE [LARGE SCALE GENOMIC DNA]</scope>
    <source>
        <strain evidence="2 3">DSM 23241</strain>
    </source>
</reference>